<name>A0A1F5ZJN6_9BACT</name>
<dbReference type="InterPro" id="IPR050194">
    <property type="entry name" value="Glycosyltransferase_grp1"/>
</dbReference>
<reference evidence="3 4" key="1">
    <citation type="journal article" date="2016" name="Nat. Commun.">
        <title>Thousands of microbial genomes shed light on interconnected biogeochemical processes in an aquifer system.</title>
        <authorList>
            <person name="Anantharaman K."/>
            <person name="Brown C.T."/>
            <person name="Hug L.A."/>
            <person name="Sharon I."/>
            <person name="Castelle C.J."/>
            <person name="Probst A.J."/>
            <person name="Thomas B.C."/>
            <person name="Singh A."/>
            <person name="Wilkins M.J."/>
            <person name="Karaoz U."/>
            <person name="Brodie E.L."/>
            <person name="Williams K.H."/>
            <person name="Hubbard S.S."/>
            <person name="Banfield J.F."/>
        </authorList>
    </citation>
    <scope>NUCLEOTIDE SEQUENCE [LARGE SCALE GENOMIC DNA]</scope>
</reference>
<dbReference type="AlphaFoldDB" id="A0A1F5ZJN6"/>
<dbReference type="Pfam" id="PF13439">
    <property type="entry name" value="Glyco_transf_4"/>
    <property type="match status" value="1"/>
</dbReference>
<evidence type="ECO:0000259" key="2">
    <source>
        <dbReference type="Pfam" id="PF13439"/>
    </source>
</evidence>
<feature type="domain" description="Glycosyltransferase subfamily 4-like N-terminal" evidence="2">
    <location>
        <begin position="14"/>
        <end position="190"/>
    </location>
</feature>
<dbReference type="InterPro" id="IPR028098">
    <property type="entry name" value="Glyco_trans_4-like_N"/>
</dbReference>
<dbReference type="Gene3D" id="3.40.50.2000">
    <property type="entry name" value="Glycogen Phosphorylase B"/>
    <property type="match status" value="2"/>
</dbReference>
<dbReference type="CDD" id="cd03801">
    <property type="entry name" value="GT4_PimA-like"/>
    <property type="match status" value="1"/>
</dbReference>
<comment type="caution">
    <text evidence="3">The sequence shown here is derived from an EMBL/GenBank/DDBJ whole genome shotgun (WGS) entry which is preliminary data.</text>
</comment>
<dbReference type="PANTHER" id="PTHR45947">
    <property type="entry name" value="SULFOQUINOVOSYL TRANSFERASE SQD2"/>
    <property type="match status" value="1"/>
</dbReference>
<feature type="domain" description="Glycosyl transferase family 1" evidence="1">
    <location>
        <begin position="204"/>
        <end position="363"/>
    </location>
</feature>
<gene>
    <name evidence="3" type="ORF">A2875_01610</name>
</gene>
<dbReference type="SUPFAM" id="SSF53756">
    <property type="entry name" value="UDP-Glycosyltransferase/glycogen phosphorylase"/>
    <property type="match status" value="1"/>
</dbReference>
<evidence type="ECO:0008006" key="5">
    <source>
        <dbReference type="Google" id="ProtNLM"/>
    </source>
</evidence>
<dbReference type="InterPro" id="IPR001296">
    <property type="entry name" value="Glyco_trans_1"/>
</dbReference>
<organism evidence="3 4">
    <name type="scientific">Candidatus Gottesmanbacteria bacterium RIFCSPHIGHO2_01_FULL_46_14</name>
    <dbReference type="NCBI Taxonomy" id="1798380"/>
    <lineage>
        <taxon>Bacteria</taxon>
        <taxon>Candidatus Gottesmaniibacteriota</taxon>
    </lineage>
</organism>
<dbReference type="EMBL" id="MFJJ01000057">
    <property type="protein sequence ID" value="OGG12698.1"/>
    <property type="molecule type" value="Genomic_DNA"/>
</dbReference>
<dbReference type="PANTHER" id="PTHR45947:SF3">
    <property type="entry name" value="SULFOQUINOVOSYL TRANSFERASE SQD2"/>
    <property type="match status" value="1"/>
</dbReference>
<evidence type="ECO:0000259" key="1">
    <source>
        <dbReference type="Pfam" id="PF00534"/>
    </source>
</evidence>
<protein>
    <recommendedName>
        <fullName evidence="5">Glycosyl transferase family 1</fullName>
    </recommendedName>
</protein>
<accession>A0A1F5ZJN6</accession>
<dbReference type="Proteomes" id="UP000177416">
    <property type="component" value="Unassembled WGS sequence"/>
</dbReference>
<evidence type="ECO:0000313" key="3">
    <source>
        <dbReference type="EMBL" id="OGG12698.1"/>
    </source>
</evidence>
<dbReference type="GO" id="GO:0016757">
    <property type="term" value="F:glycosyltransferase activity"/>
    <property type="evidence" value="ECO:0007669"/>
    <property type="project" value="InterPro"/>
</dbReference>
<sequence>MRILYLQTFPFWGSGSGTYARHLASEIGRRHKVAILAPDDRPIERAKLYTVKLPFHVAFTGHPEWPDCKLYTELSNEELNEIREAFSRATVKVVEDFKPDILHVHHAFPLSWASSFIKDTYKINYIVTIHGSELPTLEKDKRYYQRTYDAMYRARRIVPNSGWTRDWFLRIFKGYFHEKCRVIPGGVNINKFVYSESGAKAVDKELGLKGKPVVLFAGKLTKYKGVEYLIGAAKKIHGEVVILGDGPEKARLQDKAKQMGLTNIHWVGHLGAGIKKLVPYYSRADVFCAPSTWDEPLGLVILESMACQTPVVVTRKGGIPLAVKEGYNGLFVRPRNSTEIVEKVNKLLDNESIRLKMGQNARKTVEKKFSWEIIGRRFETMYQRYGRKNNATLKK</sequence>
<evidence type="ECO:0000313" key="4">
    <source>
        <dbReference type="Proteomes" id="UP000177416"/>
    </source>
</evidence>
<proteinExistence type="predicted"/>
<dbReference type="Pfam" id="PF00534">
    <property type="entry name" value="Glycos_transf_1"/>
    <property type="match status" value="1"/>
</dbReference>